<feature type="compositionally biased region" description="Low complexity" evidence="1">
    <location>
        <begin position="650"/>
        <end position="662"/>
    </location>
</feature>
<dbReference type="PANTHER" id="PTHR42081:SF2">
    <property type="entry name" value="NIPPED-B-LIKE PROTEIN B"/>
    <property type="match status" value="1"/>
</dbReference>
<feature type="region of interest" description="Disordered" evidence="1">
    <location>
        <begin position="261"/>
        <end position="313"/>
    </location>
</feature>
<dbReference type="Proteomes" id="UP000241462">
    <property type="component" value="Unassembled WGS sequence"/>
</dbReference>
<reference evidence="3 4" key="1">
    <citation type="journal article" date="2018" name="Mycol. Prog.">
        <title>Coniella lustricola, a new species from submerged detritus.</title>
        <authorList>
            <person name="Raudabaugh D.B."/>
            <person name="Iturriaga T."/>
            <person name="Carver A."/>
            <person name="Mondo S."/>
            <person name="Pangilinan J."/>
            <person name="Lipzen A."/>
            <person name="He G."/>
            <person name="Amirebrahimi M."/>
            <person name="Grigoriev I.V."/>
            <person name="Miller A.N."/>
        </authorList>
    </citation>
    <scope>NUCLEOTIDE SEQUENCE [LARGE SCALE GENOMIC DNA]</scope>
    <source>
        <strain evidence="3 4">B22-T-1</strain>
    </source>
</reference>
<dbReference type="PANTHER" id="PTHR42081">
    <property type="entry name" value="ZINC FINGER PROTEIN DHHC DOMAIN CONTAINING PROTEIN"/>
    <property type="match status" value="1"/>
</dbReference>
<feature type="compositionally biased region" description="Polar residues" evidence="1">
    <location>
        <begin position="326"/>
        <end position="343"/>
    </location>
</feature>
<keyword evidence="4" id="KW-1185">Reference proteome</keyword>
<protein>
    <recommendedName>
        <fullName evidence="2">DUF8035 domain-containing protein</fullName>
    </recommendedName>
</protein>
<feature type="compositionally biased region" description="Low complexity" evidence="1">
    <location>
        <begin position="435"/>
        <end position="453"/>
    </location>
</feature>
<dbReference type="EMBL" id="KZ678706">
    <property type="protein sequence ID" value="PSR76475.1"/>
    <property type="molecule type" value="Genomic_DNA"/>
</dbReference>
<dbReference type="Pfam" id="PF26118">
    <property type="entry name" value="DUF8035"/>
    <property type="match status" value="1"/>
</dbReference>
<feature type="compositionally biased region" description="Basic and acidic residues" evidence="1">
    <location>
        <begin position="852"/>
        <end position="868"/>
    </location>
</feature>
<dbReference type="AlphaFoldDB" id="A0A2T2ZTV9"/>
<gene>
    <name evidence="3" type="ORF">BD289DRAFT_486833</name>
</gene>
<feature type="compositionally biased region" description="Basic residues" evidence="1">
    <location>
        <begin position="692"/>
        <end position="702"/>
    </location>
</feature>
<evidence type="ECO:0000259" key="2">
    <source>
        <dbReference type="Pfam" id="PF26118"/>
    </source>
</evidence>
<feature type="compositionally biased region" description="Polar residues" evidence="1">
    <location>
        <begin position="474"/>
        <end position="483"/>
    </location>
</feature>
<feature type="compositionally biased region" description="Basic and acidic residues" evidence="1">
    <location>
        <begin position="584"/>
        <end position="598"/>
    </location>
</feature>
<feature type="domain" description="DUF8035" evidence="2">
    <location>
        <begin position="538"/>
        <end position="591"/>
    </location>
</feature>
<dbReference type="InterPro" id="IPR058348">
    <property type="entry name" value="DUF8035"/>
</dbReference>
<name>A0A2T2ZTV9_9PEZI</name>
<evidence type="ECO:0000313" key="4">
    <source>
        <dbReference type="Proteomes" id="UP000241462"/>
    </source>
</evidence>
<feature type="region of interest" description="Disordered" evidence="1">
    <location>
        <begin position="402"/>
        <end position="534"/>
    </location>
</feature>
<feature type="compositionally biased region" description="Basic and acidic residues" evidence="1">
    <location>
        <begin position="759"/>
        <end position="773"/>
    </location>
</feature>
<evidence type="ECO:0000256" key="1">
    <source>
        <dbReference type="SAM" id="MobiDB-lite"/>
    </source>
</evidence>
<feature type="compositionally biased region" description="Low complexity" evidence="1">
    <location>
        <begin position="353"/>
        <end position="370"/>
    </location>
</feature>
<evidence type="ECO:0000313" key="3">
    <source>
        <dbReference type="EMBL" id="PSR76475.1"/>
    </source>
</evidence>
<dbReference type="OrthoDB" id="5226662at2759"/>
<feature type="compositionally biased region" description="Basic residues" evidence="1">
    <location>
        <begin position="723"/>
        <end position="732"/>
    </location>
</feature>
<dbReference type="InParanoid" id="A0A2T2ZTV9"/>
<feature type="compositionally biased region" description="Basic and acidic residues" evidence="1">
    <location>
        <begin position="608"/>
        <end position="622"/>
    </location>
</feature>
<feature type="compositionally biased region" description="Basic and acidic residues" evidence="1">
    <location>
        <begin position="779"/>
        <end position="844"/>
    </location>
</feature>
<feature type="region of interest" description="Disordered" evidence="1">
    <location>
        <begin position="325"/>
        <end position="370"/>
    </location>
</feature>
<sequence>MGVDSASITELAAYARSLYRRARTSGPDFDEVASVVRSLHTVVKHLRAEAQDPDSLLNGAQQQSSVYARQLAPLLEDTDFTLKQLDTILHKYGSSPSDGGIDDGVYHHLADHAATKLENREKDMLQLLRIKLSNQKTHIDIFLDTVQLHNPARQPPPVRPDQVDAQLQNNIKDKIDVVAARCFQRRARARASGEATDDSEELWQQFSSELAKEGFASDVLQKHKEVLRAYIRGLDATATVDENPPSVRGLLSSAHGGPAYAPQQFASYPETPAPADGSRQQHGSSFMPLPMARGDPVEPKEIMSPTLDNEKFSPAVKLARRLPEQAPTNRYNPQASPATNSTPVLLPWERSSSDSVSDTDVAGSQQQQQQQLALISTQDLMDCDRQHAESLVARTSRLHLSPALRPASEAGALPDTSPNGRYLPPPPPSTHRGQSSLSPEPSMSASDSSAPRAFGTSPQRILPPSFGGAAGTAYGTSPISPSKMTPPPGYSVDDPVGFTPASAPPASNGLPPPYATDTASPRCSRLAPDSKGIEIPLDAKWTRIKRSLVSPEVLDKAGFRYEARPGFVAVLGVLSKEEIAEFARKSADIRASRVRPESTARSPLRSIPRAERPERRPYHNNDTKTSPRHSDTTESDSTSSDTIWDESDSSSESGESDSQQSRTQRRRGSSLSSYTDKYIPRNVQQEQQHQQQYRRRRSHHQRHDSIIHEESFADDDVDDKHDSSHRHERTRKPYPVIVPPPMEAGSPASTVSPKPILKNRNENHVRFDEDGPREMTPSEYERQRERRERRERREYRHASERDSERRRDRDRRDRDRGDRDRGDRDRDRERDRDRSDRHRERDPNSSHSTRHRDKDRERDKDKDDASRSDRRRARKSVWGETLGAVGVGGAAATLLTVLTEAASQF</sequence>
<dbReference type="STRING" id="2025994.A0A2T2ZTV9"/>
<accession>A0A2T2ZTV9</accession>
<feature type="region of interest" description="Disordered" evidence="1">
    <location>
        <begin position="584"/>
        <end position="877"/>
    </location>
</feature>
<proteinExistence type="predicted"/>
<organism evidence="3 4">
    <name type="scientific">Coniella lustricola</name>
    <dbReference type="NCBI Taxonomy" id="2025994"/>
    <lineage>
        <taxon>Eukaryota</taxon>
        <taxon>Fungi</taxon>
        <taxon>Dikarya</taxon>
        <taxon>Ascomycota</taxon>
        <taxon>Pezizomycotina</taxon>
        <taxon>Sordariomycetes</taxon>
        <taxon>Sordariomycetidae</taxon>
        <taxon>Diaporthales</taxon>
        <taxon>Schizoparmaceae</taxon>
        <taxon>Coniella</taxon>
    </lineage>
</organism>